<evidence type="ECO:0000256" key="3">
    <source>
        <dbReference type="ARBA" id="ARBA00022737"/>
    </source>
</evidence>
<comment type="similarity">
    <text evidence="1">Belongs to the APC1 family.</text>
</comment>
<dbReference type="GO" id="GO:0051301">
    <property type="term" value="P:cell division"/>
    <property type="evidence" value="ECO:0007669"/>
    <property type="project" value="UniProtKB-KW"/>
</dbReference>
<dbReference type="Pfam" id="PF12859">
    <property type="entry name" value="ANAPC1"/>
    <property type="match status" value="1"/>
</dbReference>
<feature type="domain" description="Anaphase-promoting complex subunit 1 N-terminal" evidence="6">
    <location>
        <begin position="67"/>
        <end position="193"/>
    </location>
</feature>
<dbReference type="Gene3D" id="1.25.10.10">
    <property type="entry name" value="Leucine-rich Repeat Variant"/>
    <property type="match status" value="2"/>
</dbReference>
<sequence>MIAACETQDFVPFGREYIHLHPGKFEIQVQRSHHADHGLPLLRSFRDISISEQSPKEQWYLHCKPDSNCVGAVEEELYVSGNTVVWSVGTRQESRRVLKTFTVESPVIQAMYCSFLLSYNTEIPEQIDLDIPGELQEGICVLESTTASVFTSQGEEYNVALPFQVTKSWVIKNGLLFERSLSSSEIVPKVSRNAPNHSIVFSMLHPLNDIAPVIHGPNNANTTQNKVSYFTDTSQSIVFSCVEPSILLVYDNTAGLHCVWKVRRVKPEESDFLFETCDMPSLCHLNNSILQTSSHNQSKVSNISPGISLLQNFSNRTFSPSPSCSISPVVSNHLTSSGNSGSCTQSPLAFASSSQSRPFYSLNAQSRSSMTYMRSPPGSQNFSVMSESMNYRIEPVNPDICLDHIWTESATSNREEFVGKASKAFIAKDLCEQNYLCYLIPQRQHLRCVKFEKSNDNCQLIFGAVCTIPAKDALPVELLNLTVVLDLSGSLIIYSGTTKINKLFVPKLPIGISSMNASASLTPHNSVRVTSMITSSRPSNTNNVSFEDQLSHISPVIGSPNVHDNHVLESSSRDSEICCHDNTVHCIRDNTLSRFTIETTDGSLLRTSLPPLTESTGIESSLEALRYILPKDCAMKMLSRWYTTRNVTSGFDNQSEWVVFSRFLLGQMGFDTSRLPLTHENEFNNTTSPVVEVKRAKPSNQGCNDDWEYLLKSEHHHFTSKYFDSALGFSLVDIPNIYYPKPCTVNPSAPLFSYIPSILFSLHLVYEELKLNTCLSGQLEYLALMLFFLANNLKCFYYTDIYCRDFPHLYNMVDENHQIHPEQWAKLQFTSIFTEVPPNICMWICKLLSGLECQPVLFLPNICKRIENIIILYTTLVNQNCKANHFLREIPVSGYRTLSSRAKGSLSETEKNSLSIAESIVLLMTRLGITKRDLESYPIGVVLPLREAILQCRWDPPSDWPEEAYILIGRKDLSRISAYCKCQSGSSLNEGRYVKECPSLGKTNKEDDDGMGHLDEELLKLRFSEDLRVQEVRHMLQSSRPVRISLQQKPEVSDHEFIEEQERYLYAICTRTMALPVGRGMFTLSSFHPLPTEALPIPKLCLTGKAPPRNTTVDLSHIETPSNMATWPHFHNGVAAGLRIANSSQINSTWINYNRPKTCDFTTEYAGFLMALGLNGHLAHLATLNIHEYLSKGQDMTTIGVLLGLAATKRGTMDQGITKVLSIHVPALLPPTSTELNISHNVQVAAVLGVGLVYQGTSHRHIAEVLLSEIGRPPGPEMENCTNRESYATAAGLALGLVMFGKGSEAAGLSDLGMADTLCHFMIGGHKRPVTGPNRERYRSPSYQIKEGDSVNVDVTSSGATLALGMLYFNTNNTAVADWLKAPDTQFTLDHVRPDFLMLRTLCHGLVLWDHVLPTTTWIDSNLPIIVQKYGFKRESHSRDEDNIDYETMSQAYCNIVGGACMAMGLKFAGTANAVAYQTLLDCMKRCMYLLPVPPFCEQAGKSTVENCTVVVLLSLAMVMAGTGDLDVLRIARALRKRVGPQHSYATYGSHMAVSMAIGLLFLGGGRYSLSTKPEAIAAMLCAFFPKFPTHSIDNRYHLQAFRHLYVLAAEPRVLIPENVISRQPCYVPVEIRFNDTKFYKNVSYTTMAPCLIPELNLLKEVKILGPRYWPIRFDVDKNWKTLELLLKNSGVVYVKQKAGHLSYSEDPKGYHGHLAKSLTNNESSFESTKLHPKSIKSFTSDARILAFSEFFLFKNEKECDRLAPVVYSCAFKEKPEGIPTQMNLAYEVWQSQINKAPLGLWQLKIVLNYYGSKYQFKASEETEKVPLVELDYVLSLKNELEKFLADWETNNMEILLKYFQGESLKDEQCGHLSAFIVWYDIPHPHDLASISVKGKPTLPVLCSQLPHLPMSSIMKLLNAWCIKQTYSEKGHLPEFSLSADS</sequence>
<dbReference type="InterPro" id="IPR049255">
    <property type="entry name" value="Apc1_N"/>
</dbReference>
<accession>A0A0L8HKQ3</accession>
<dbReference type="InterPro" id="IPR024990">
    <property type="entry name" value="Apc1"/>
</dbReference>
<evidence type="ECO:0000256" key="2">
    <source>
        <dbReference type="ARBA" id="ARBA00022618"/>
    </source>
</evidence>
<evidence type="ECO:0000313" key="10">
    <source>
        <dbReference type="EMBL" id="KOF89365.1"/>
    </source>
</evidence>
<evidence type="ECO:0000256" key="1">
    <source>
        <dbReference type="ARBA" id="ARBA00010547"/>
    </source>
</evidence>
<reference evidence="10" key="1">
    <citation type="submission" date="2015-07" db="EMBL/GenBank/DDBJ databases">
        <title>MeaNS - Measles Nucleotide Surveillance Program.</title>
        <authorList>
            <person name="Tran T."/>
            <person name="Druce J."/>
        </authorList>
    </citation>
    <scope>NUCLEOTIDE SEQUENCE</scope>
    <source>
        <strain evidence="10">UCB-OBI-ISO-001</strain>
        <tissue evidence="10">Gonad</tissue>
    </source>
</reference>
<gene>
    <name evidence="10" type="ORF">OCBIM_22013225mg</name>
</gene>
<dbReference type="EMBL" id="KQ418002">
    <property type="protein sequence ID" value="KOF89365.1"/>
    <property type="molecule type" value="Genomic_DNA"/>
</dbReference>
<dbReference type="InterPro" id="IPR046794">
    <property type="entry name" value="Apc1_MidN"/>
</dbReference>
<dbReference type="InterPro" id="IPR011989">
    <property type="entry name" value="ARM-like"/>
</dbReference>
<dbReference type="OrthoDB" id="26401at2759"/>
<evidence type="ECO:0000256" key="4">
    <source>
        <dbReference type="ARBA" id="ARBA00022776"/>
    </source>
</evidence>
<dbReference type="FunFam" id="1.25.10.10:FF:000302">
    <property type="entry name" value="Anaphase-promoting complex subunit 1"/>
    <property type="match status" value="1"/>
</dbReference>
<dbReference type="GO" id="GO:0007091">
    <property type="term" value="P:metaphase/anaphase transition of mitotic cell cycle"/>
    <property type="evidence" value="ECO:0007669"/>
    <property type="project" value="TreeGrafter"/>
</dbReference>
<keyword evidence="4" id="KW-0498">Mitosis</keyword>
<dbReference type="GO" id="GO:0031145">
    <property type="term" value="P:anaphase-promoting complex-dependent catabolic process"/>
    <property type="evidence" value="ECO:0007669"/>
    <property type="project" value="TreeGrafter"/>
</dbReference>
<dbReference type="Pfam" id="PF18122">
    <property type="entry name" value="APC1_C"/>
    <property type="match status" value="1"/>
</dbReference>
<dbReference type="KEGG" id="obi:106870324"/>
<dbReference type="STRING" id="37653.A0A0L8HKQ3"/>
<dbReference type="OMA" id="MQPPDSR"/>
<feature type="domain" description="Anaphase-promoting complex subunit 1 middle" evidence="8">
    <location>
        <begin position="668"/>
        <end position="975"/>
    </location>
</feature>
<name>A0A0L8HKQ3_OCTBM</name>
<dbReference type="InterPro" id="IPR048971">
    <property type="entry name" value="Apc1_3rd"/>
</dbReference>
<evidence type="ECO:0000259" key="6">
    <source>
        <dbReference type="Pfam" id="PF12859"/>
    </source>
</evidence>
<protein>
    <submittedName>
        <fullName evidence="10">Uncharacterized protein</fullName>
    </submittedName>
</protein>
<evidence type="ECO:0000259" key="9">
    <source>
        <dbReference type="Pfam" id="PF21282"/>
    </source>
</evidence>
<dbReference type="GO" id="GO:0005680">
    <property type="term" value="C:anaphase-promoting complex"/>
    <property type="evidence" value="ECO:0007669"/>
    <property type="project" value="InterPro"/>
</dbReference>
<dbReference type="Pfam" id="PF21282">
    <property type="entry name" value="APC1_3rd"/>
    <property type="match status" value="1"/>
</dbReference>
<dbReference type="Pfam" id="PF20518">
    <property type="entry name" value="Apc1_MidN"/>
    <property type="match status" value="1"/>
</dbReference>
<proteinExistence type="inferred from homology"/>
<feature type="domain" description="Anaphase-promoting complex subunit 1 C-terminal" evidence="7">
    <location>
        <begin position="1736"/>
        <end position="1883"/>
    </location>
</feature>
<evidence type="ECO:0000259" key="7">
    <source>
        <dbReference type="Pfam" id="PF18122"/>
    </source>
</evidence>
<dbReference type="GO" id="GO:0070979">
    <property type="term" value="P:protein K11-linked ubiquitination"/>
    <property type="evidence" value="ECO:0007669"/>
    <property type="project" value="TreeGrafter"/>
</dbReference>
<organism evidence="10">
    <name type="scientific">Octopus bimaculoides</name>
    <name type="common">California two-spotted octopus</name>
    <dbReference type="NCBI Taxonomy" id="37653"/>
    <lineage>
        <taxon>Eukaryota</taxon>
        <taxon>Metazoa</taxon>
        <taxon>Spiralia</taxon>
        <taxon>Lophotrochozoa</taxon>
        <taxon>Mollusca</taxon>
        <taxon>Cephalopoda</taxon>
        <taxon>Coleoidea</taxon>
        <taxon>Octopodiformes</taxon>
        <taxon>Octopoda</taxon>
        <taxon>Incirrata</taxon>
        <taxon>Octopodidae</taxon>
        <taxon>Octopus</taxon>
    </lineage>
</organism>
<dbReference type="PANTHER" id="PTHR12827">
    <property type="entry name" value="MEIOTIC CHECKPOINT REGULATOR TSG24 FAMILY MEMBER"/>
    <property type="match status" value="1"/>
</dbReference>
<feature type="domain" description="Anaphase-promoting complex subunit 1 beta-sandwich" evidence="9">
    <location>
        <begin position="1613"/>
        <end position="1698"/>
    </location>
</feature>
<evidence type="ECO:0000256" key="5">
    <source>
        <dbReference type="ARBA" id="ARBA00023306"/>
    </source>
</evidence>
<evidence type="ECO:0000259" key="8">
    <source>
        <dbReference type="Pfam" id="PF20518"/>
    </source>
</evidence>
<dbReference type="PANTHER" id="PTHR12827:SF3">
    <property type="entry name" value="ANAPHASE-PROMOTING COMPLEX SUBUNIT 1"/>
    <property type="match status" value="1"/>
</dbReference>
<dbReference type="InterPro" id="IPR041221">
    <property type="entry name" value="APC1_C"/>
</dbReference>
<keyword evidence="3" id="KW-0677">Repeat</keyword>
<keyword evidence="2" id="KW-0132">Cell division</keyword>
<dbReference type="GO" id="GO:0060090">
    <property type="term" value="F:molecular adaptor activity"/>
    <property type="evidence" value="ECO:0007669"/>
    <property type="project" value="TreeGrafter"/>
</dbReference>
<keyword evidence="5" id="KW-0131">Cell cycle</keyword>